<evidence type="ECO:0000313" key="2">
    <source>
        <dbReference type="EMBL" id="KAA3476667.1"/>
    </source>
</evidence>
<accession>A0A5B6W6E7</accession>
<dbReference type="Proteomes" id="UP000325315">
    <property type="component" value="Unassembled WGS sequence"/>
</dbReference>
<reference evidence="3" key="1">
    <citation type="journal article" date="2019" name="Plant Biotechnol. J.">
        <title>Genome sequencing of the Australian wild diploid species Gossypium australe highlights disease resistance and delayed gland morphogenesis.</title>
        <authorList>
            <person name="Cai Y."/>
            <person name="Cai X."/>
            <person name="Wang Q."/>
            <person name="Wang P."/>
            <person name="Zhang Y."/>
            <person name="Cai C."/>
            <person name="Xu Y."/>
            <person name="Wang K."/>
            <person name="Zhou Z."/>
            <person name="Wang C."/>
            <person name="Geng S."/>
            <person name="Li B."/>
            <person name="Dong Q."/>
            <person name="Hou Y."/>
            <person name="Wang H."/>
            <person name="Ai P."/>
            <person name="Liu Z."/>
            <person name="Yi F."/>
            <person name="Sun M."/>
            <person name="An G."/>
            <person name="Cheng J."/>
            <person name="Zhang Y."/>
            <person name="Shi Q."/>
            <person name="Xie Y."/>
            <person name="Shi X."/>
            <person name="Chang Y."/>
            <person name="Huang F."/>
            <person name="Chen Y."/>
            <person name="Hong S."/>
            <person name="Mi L."/>
            <person name="Sun Q."/>
            <person name="Zhang L."/>
            <person name="Zhou B."/>
            <person name="Peng R."/>
            <person name="Zhang X."/>
            <person name="Liu F."/>
        </authorList>
    </citation>
    <scope>NUCLEOTIDE SEQUENCE [LARGE SCALE GENOMIC DNA]</scope>
    <source>
        <strain evidence="3">cv. PA1801</strain>
    </source>
</reference>
<evidence type="ECO:0000313" key="3">
    <source>
        <dbReference type="Proteomes" id="UP000325315"/>
    </source>
</evidence>
<sequence>MKKRELFSWKTTYNSHTHRTPLTLITYIALGLQLPLKNCTNKQKLKKMKKRVRHWRRKKNARQAKEDPNFIPRNPRNRPEKRVKGE</sequence>
<name>A0A5B6W6E7_9ROSI</name>
<evidence type="ECO:0000256" key="1">
    <source>
        <dbReference type="SAM" id="MobiDB-lite"/>
    </source>
</evidence>
<protein>
    <submittedName>
        <fullName evidence="2">Uncharacterized protein</fullName>
    </submittedName>
</protein>
<comment type="caution">
    <text evidence="2">The sequence shown here is derived from an EMBL/GenBank/DDBJ whole genome shotgun (WGS) entry which is preliminary data.</text>
</comment>
<feature type="compositionally biased region" description="Basic residues" evidence="1">
    <location>
        <begin position="43"/>
        <end position="62"/>
    </location>
</feature>
<proteinExistence type="predicted"/>
<keyword evidence="3" id="KW-1185">Reference proteome</keyword>
<feature type="region of interest" description="Disordered" evidence="1">
    <location>
        <begin position="43"/>
        <end position="86"/>
    </location>
</feature>
<dbReference type="EMBL" id="SMMG02000004">
    <property type="protein sequence ID" value="KAA3476667.1"/>
    <property type="molecule type" value="Genomic_DNA"/>
</dbReference>
<organism evidence="2 3">
    <name type="scientific">Gossypium australe</name>
    <dbReference type="NCBI Taxonomy" id="47621"/>
    <lineage>
        <taxon>Eukaryota</taxon>
        <taxon>Viridiplantae</taxon>
        <taxon>Streptophyta</taxon>
        <taxon>Embryophyta</taxon>
        <taxon>Tracheophyta</taxon>
        <taxon>Spermatophyta</taxon>
        <taxon>Magnoliopsida</taxon>
        <taxon>eudicotyledons</taxon>
        <taxon>Gunneridae</taxon>
        <taxon>Pentapetalae</taxon>
        <taxon>rosids</taxon>
        <taxon>malvids</taxon>
        <taxon>Malvales</taxon>
        <taxon>Malvaceae</taxon>
        <taxon>Malvoideae</taxon>
        <taxon>Gossypium</taxon>
    </lineage>
</organism>
<dbReference type="AlphaFoldDB" id="A0A5B6W6E7"/>
<gene>
    <name evidence="2" type="ORF">EPI10_010627</name>
</gene>
<feature type="compositionally biased region" description="Basic and acidic residues" evidence="1">
    <location>
        <begin position="77"/>
        <end position="86"/>
    </location>
</feature>